<evidence type="ECO:0000313" key="11">
    <source>
        <dbReference type="EMBL" id="KAH9835740.1"/>
    </source>
</evidence>
<evidence type="ECO:0000256" key="4">
    <source>
        <dbReference type="ARBA" id="ARBA00022884"/>
    </source>
</evidence>
<feature type="compositionally biased region" description="Basic and acidic residues" evidence="8">
    <location>
        <begin position="808"/>
        <end position="818"/>
    </location>
</feature>
<feature type="region of interest" description="Disordered" evidence="8">
    <location>
        <begin position="513"/>
        <end position="544"/>
    </location>
</feature>
<feature type="compositionally biased region" description="Low complexity" evidence="8">
    <location>
        <begin position="523"/>
        <end position="544"/>
    </location>
</feature>
<feature type="domain" description="C3H1-type" evidence="10">
    <location>
        <begin position="199"/>
        <end position="222"/>
    </location>
</feature>
<proteinExistence type="predicted"/>
<dbReference type="InterPro" id="IPR035979">
    <property type="entry name" value="RBD_domain_sf"/>
</dbReference>
<evidence type="ECO:0000256" key="1">
    <source>
        <dbReference type="ARBA" id="ARBA00022723"/>
    </source>
</evidence>
<feature type="compositionally biased region" description="Basic and acidic residues" evidence="8">
    <location>
        <begin position="122"/>
        <end position="156"/>
    </location>
</feature>
<dbReference type="RefSeq" id="XP_047778117.1">
    <property type="nucleotide sequence ID" value="XM_047920664.1"/>
</dbReference>
<dbReference type="SUPFAM" id="SSF54928">
    <property type="entry name" value="RNA-binding domain, RBD"/>
    <property type="match status" value="1"/>
</dbReference>
<keyword evidence="4 6" id="KW-0694">RNA-binding</keyword>
<feature type="compositionally biased region" description="Basic and acidic residues" evidence="8">
    <location>
        <begin position="314"/>
        <end position="331"/>
    </location>
</feature>
<gene>
    <name evidence="11" type="ORF">C8Q71DRAFT_709051</name>
</gene>
<evidence type="ECO:0000313" key="12">
    <source>
        <dbReference type="Proteomes" id="UP000814176"/>
    </source>
</evidence>
<dbReference type="InterPro" id="IPR045137">
    <property type="entry name" value="RBM26/27"/>
</dbReference>
<organism evidence="11 12">
    <name type="scientific">Rhodofomes roseus</name>
    <dbReference type="NCBI Taxonomy" id="34475"/>
    <lineage>
        <taxon>Eukaryota</taxon>
        <taxon>Fungi</taxon>
        <taxon>Dikarya</taxon>
        <taxon>Basidiomycota</taxon>
        <taxon>Agaricomycotina</taxon>
        <taxon>Agaricomycetes</taxon>
        <taxon>Polyporales</taxon>
        <taxon>Rhodofomes</taxon>
    </lineage>
</organism>
<dbReference type="PROSITE" id="PS50102">
    <property type="entry name" value="RRM"/>
    <property type="match status" value="1"/>
</dbReference>
<evidence type="ECO:0000256" key="5">
    <source>
        <dbReference type="ARBA" id="ARBA00043866"/>
    </source>
</evidence>
<evidence type="ECO:0000256" key="8">
    <source>
        <dbReference type="SAM" id="MobiDB-lite"/>
    </source>
</evidence>
<keyword evidence="1 7" id="KW-0479">Metal-binding</keyword>
<dbReference type="Gene3D" id="3.30.70.330">
    <property type="match status" value="1"/>
</dbReference>
<feature type="compositionally biased region" description="Low complexity" evidence="8">
    <location>
        <begin position="84"/>
        <end position="94"/>
    </location>
</feature>
<dbReference type="InterPro" id="IPR012677">
    <property type="entry name" value="Nucleotide-bd_a/b_plait_sf"/>
</dbReference>
<dbReference type="Pfam" id="PF01480">
    <property type="entry name" value="PWI"/>
    <property type="match status" value="1"/>
</dbReference>
<dbReference type="InterPro" id="IPR000571">
    <property type="entry name" value="Znf_CCCH"/>
</dbReference>
<evidence type="ECO:0000256" key="3">
    <source>
        <dbReference type="ARBA" id="ARBA00022833"/>
    </source>
</evidence>
<dbReference type="SMART" id="SM00356">
    <property type="entry name" value="ZnF_C3H1"/>
    <property type="match status" value="1"/>
</dbReference>
<accession>A0ABQ8KEX9</accession>
<dbReference type="Pfam" id="PF00642">
    <property type="entry name" value="zf-CCCH"/>
    <property type="match status" value="1"/>
</dbReference>
<feature type="region of interest" description="Disordered" evidence="8">
    <location>
        <begin position="309"/>
        <end position="404"/>
    </location>
</feature>
<dbReference type="CDD" id="cd12257">
    <property type="entry name" value="RRM1_RBM26_like"/>
    <property type="match status" value="1"/>
</dbReference>
<feature type="compositionally biased region" description="Acidic residues" evidence="8">
    <location>
        <begin position="841"/>
        <end position="850"/>
    </location>
</feature>
<feature type="region of interest" description="Disordered" evidence="8">
    <location>
        <begin position="590"/>
        <end position="622"/>
    </location>
</feature>
<dbReference type="PROSITE" id="PS50103">
    <property type="entry name" value="ZF_C3H1"/>
    <property type="match status" value="1"/>
</dbReference>
<evidence type="ECO:0000256" key="7">
    <source>
        <dbReference type="PROSITE-ProRule" id="PRU00723"/>
    </source>
</evidence>
<feature type="region of interest" description="Disordered" evidence="8">
    <location>
        <begin position="84"/>
        <end position="190"/>
    </location>
</feature>
<keyword evidence="3 7" id="KW-0862">Zinc</keyword>
<evidence type="ECO:0000259" key="9">
    <source>
        <dbReference type="PROSITE" id="PS50102"/>
    </source>
</evidence>
<comment type="caution">
    <text evidence="11">The sequence shown here is derived from an EMBL/GenBank/DDBJ whole genome shotgun (WGS) entry which is preliminary data.</text>
</comment>
<evidence type="ECO:0000259" key="10">
    <source>
        <dbReference type="PROSITE" id="PS50103"/>
    </source>
</evidence>
<feature type="zinc finger region" description="C3H1-type" evidence="7">
    <location>
        <begin position="199"/>
        <end position="222"/>
    </location>
</feature>
<keyword evidence="12" id="KW-1185">Reference proteome</keyword>
<dbReference type="InterPro" id="IPR002483">
    <property type="entry name" value="PWI_dom"/>
</dbReference>
<keyword evidence="2 7" id="KW-0863">Zinc-finger</keyword>
<protein>
    <submittedName>
        <fullName evidence="11">Uncharacterized protein</fullName>
    </submittedName>
</protein>
<evidence type="ECO:0000256" key="2">
    <source>
        <dbReference type="ARBA" id="ARBA00022771"/>
    </source>
</evidence>
<dbReference type="InterPro" id="IPR036855">
    <property type="entry name" value="Znf_CCCH_sf"/>
</dbReference>
<evidence type="ECO:0000256" key="6">
    <source>
        <dbReference type="PROSITE-ProRule" id="PRU00176"/>
    </source>
</evidence>
<dbReference type="GeneID" id="72001396"/>
<sequence>MLFDRATASDLKPWLVRSLEPICDAEPGALADYILALLKHNAPENEMRKELAGQLEEFLEKETSAFVNTLFTALRTKSYLPYSATSPSSGFPSSNGDAGIPIPLDALMAPTGPTSPERGRKRSLETDDRDFRPPAKGPRLDRDAQFSRHGRNEGHRSSWGGQSARMGLAGRGDFMDGGMGMGSQNGQSRYQPPGAMRGICRDYFNNGYCARGAYCKYSHGEDAVVPSQLFPMNGGVGGMPFMPMMGNGMGNVAGASNTAYDPHERIDMRPTQGAGPSMGNRPMYPRAPMIPREGDTNNHMARKPGELPVIQDLTPHRPQDDRPQPPRDQGSRVDSPMQDITAGARPMNGPSAPNGTNGMGGPQDVDMAGPSIPHQPAGMRGGFRGGRGGGRGGHGFFGGDVQSFRPERRNDKTLVVEKIPEDKLSLGSVNEWFKRFGTVTNVAVDAVSAKALVTFSNHDEALAAWKSEDAVFSNRFVKVFWHRPMEGHGQVGQRALAASATFVANLAAKEASPVTPASSEALTTQPTPSTSTQTRKPSTTPSSAAAALAVKQKLLEQQIAEQKSLMAQLSTASADEKKSIMARLRKLGEEMKPSASTPPPASTPSAPAIKKARSATPSVEDKLRLERERLDKELELHAVTATDGEGEENTEELKATLAKLKAEAASLGLSDAAESSYSGSAYRPYRGRARGRVLRGGYRGAMRGGPPRGSMKLDLRPKKLLLKGISGDSVQAVRDWYEPGGQVDSVDTTDDGDAIVSFKSRAAAEQALAKGTSIPPIGQVQISWYQAPQPTAGASKPASVPPEAPSVVEEKTVVDERPGSPSSPEDSHMHEEMGAAGWGGDDGEDGFGML</sequence>
<dbReference type="SUPFAM" id="SSF90229">
    <property type="entry name" value="CCCH zinc finger"/>
    <property type="match status" value="1"/>
</dbReference>
<reference evidence="11 12" key="1">
    <citation type="journal article" date="2021" name="Environ. Microbiol.">
        <title>Gene family expansions and transcriptome signatures uncover fungal adaptations to wood decay.</title>
        <authorList>
            <person name="Hage H."/>
            <person name="Miyauchi S."/>
            <person name="Viragh M."/>
            <person name="Drula E."/>
            <person name="Min B."/>
            <person name="Chaduli D."/>
            <person name="Navarro D."/>
            <person name="Favel A."/>
            <person name="Norest M."/>
            <person name="Lesage-Meessen L."/>
            <person name="Balint B."/>
            <person name="Merenyi Z."/>
            <person name="de Eugenio L."/>
            <person name="Morin E."/>
            <person name="Martinez A.T."/>
            <person name="Baldrian P."/>
            <person name="Stursova M."/>
            <person name="Martinez M.J."/>
            <person name="Novotny C."/>
            <person name="Magnuson J.K."/>
            <person name="Spatafora J.W."/>
            <person name="Maurice S."/>
            <person name="Pangilinan J."/>
            <person name="Andreopoulos W."/>
            <person name="LaButti K."/>
            <person name="Hundley H."/>
            <person name="Na H."/>
            <person name="Kuo A."/>
            <person name="Barry K."/>
            <person name="Lipzen A."/>
            <person name="Henrissat B."/>
            <person name="Riley R."/>
            <person name="Ahrendt S."/>
            <person name="Nagy L.G."/>
            <person name="Grigoriev I.V."/>
            <person name="Martin F."/>
            <person name="Rosso M.N."/>
        </authorList>
    </citation>
    <scope>NUCLEOTIDE SEQUENCE [LARGE SCALE GENOMIC DNA]</scope>
    <source>
        <strain evidence="11 12">CIRM-BRFM 1785</strain>
    </source>
</reference>
<name>A0ABQ8KEX9_9APHY</name>
<comment type="function">
    <text evidence="5">May be involved in the turnover of nuclear polyadenylated (pA+) RNA.</text>
</comment>
<dbReference type="InterPro" id="IPR000504">
    <property type="entry name" value="RRM_dom"/>
</dbReference>
<feature type="compositionally biased region" description="Gly residues" evidence="8">
    <location>
        <begin position="379"/>
        <end position="398"/>
    </location>
</feature>
<feature type="domain" description="RRM" evidence="9">
    <location>
        <begin position="412"/>
        <end position="484"/>
    </location>
</feature>
<feature type="region of interest" description="Disordered" evidence="8">
    <location>
        <begin position="789"/>
        <end position="850"/>
    </location>
</feature>
<dbReference type="Gene3D" id="1.20.1390.10">
    <property type="entry name" value="PWI domain"/>
    <property type="match status" value="1"/>
</dbReference>
<dbReference type="PANTHER" id="PTHR14398:SF0">
    <property type="entry name" value="ZINC FINGER PROTEIN SWM"/>
    <property type="match status" value="1"/>
</dbReference>
<dbReference type="Proteomes" id="UP000814176">
    <property type="component" value="Unassembled WGS sequence"/>
</dbReference>
<dbReference type="EMBL" id="JADCUA010000012">
    <property type="protein sequence ID" value="KAH9835740.1"/>
    <property type="molecule type" value="Genomic_DNA"/>
</dbReference>
<dbReference type="PANTHER" id="PTHR14398">
    <property type="entry name" value="RNA RECOGNITION RRM/RNP DOMAIN"/>
    <property type="match status" value="1"/>
</dbReference>